<reference evidence="1 3" key="1">
    <citation type="submission" date="2016-11" db="EMBL/GenBank/DDBJ databases">
        <authorList>
            <person name="Jaros S."/>
            <person name="Januszkiewicz K."/>
            <person name="Wedrychowicz H."/>
        </authorList>
    </citation>
    <scope>NUCLEOTIDE SEQUENCE [LARGE SCALE GENOMIC DNA]</scope>
    <source>
        <strain evidence="1">NCIMB 2154T</strain>
    </source>
</reference>
<sequence>MKDKDIIRLFRLMEDLNDHFHQSLNYTNPEKSAEMAKKNYSEIKDFYYNIIWDILPNDFKKQIEEE</sequence>
<proteinExistence type="predicted"/>
<evidence type="ECO:0000313" key="2">
    <source>
        <dbReference type="EMBL" id="SFZ84439.1"/>
    </source>
</evidence>
<protein>
    <submittedName>
        <fullName evidence="1">Uncharacterized protein</fullName>
    </submittedName>
</protein>
<dbReference type="KEGG" id="tmar:MARIT_2739"/>
<organism evidence="1 3">
    <name type="scientific">Tenacibaculum maritimum NCIMB 2154</name>
    <dbReference type="NCBI Taxonomy" id="1349785"/>
    <lineage>
        <taxon>Bacteria</taxon>
        <taxon>Pseudomonadati</taxon>
        <taxon>Bacteroidota</taxon>
        <taxon>Flavobacteriia</taxon>
        <taxon>Flavobacteriales</taxon>
        <taxon>Flavobacteriaceae</taxon>
        <taxon>Tenacibaculum</taxon>
    </lineage>
</organism>
<dbReference type="OrthoDB" id="336663at2"/>
<keyword evidence="3" id="KW-1185">Reference proteome</keyword>
<dbReference type="KEGG" id="tmar:MARIT_2749"/>
<dbReference type="EMBL" id="LT634361">
    <property type="protein sequence ID" value="SFZ84439.1"/>
    <property type="molecule type" value="Genomic_DNA"/>
</dbReference>
<evidence type="ECO:0000313" key="3">
    <source>
        <dbReference type="Proteomes" id="UP000231564"/>
    </source>
</evidence>
<dbReference type="GeneID" id="47724205"/>
<name>A0A2H1EDR2_9FLAO</name>
<evidence type="ECO:0000313" key="1">
    <source>
        <dbReference type="EMBL" id="SFZ84417.1"/>
    </source>
</evidence>
<dbReference type="RefSeq" id="WP_100211751.1">
    <property type="nucleotide sequence ID" value="NZ_CP138495.1"/>
</dbReference>
<dbReference type="Proteomes" id="UP000231564">
    <property type="component" value="Chromosome MARIT"/>
</dbReference>
<dbReference type="EMBL" id="LT634361">
    <property type="protein sequence ID" value="SFZ84417.1"/>
    <property type="molecule type" value="Genomic_DNA"/>
</dbReference>
<gene>
    <name evidence="1" type="ORF">MARIT_2739</name>
    <name evidence="2" type="ORF">MARIT_2749</name>
</gene>
<accession>A0A2H1EDR2</accession>
<dbReference type="AlphaFoldDB" id="A0A2H1EDR2"/>